<dbReference type="RefSeq" id="WP_171221789.1">
    <property type="nucleotide sequence ID" value="NZ_CP121446.1"/>
</dbReference>
<comment type="caution">
    <text evidence="3">The sequence shown here is derived from an EMBL/GenBank/DDBJ whole genome shotgun (WGS) entry which is preliminary data.</text>
</comment>
<dbReference type="NCBIfam" id="TIGR02145">
    <property type="entry name" value="Fib_succ_major"/>
    <property type="match status" value="1"/>
</dbReference>
<dbReference type="PROSITE" id="PS51257">
    <property type="entry name" value="PROKAR_LIPOPROTEIN"/>
    <property type="match status" value="1"/>
</dbReference>
<feature type="chain" id="PRO_5031565259" description="Fibrobacter succinogenes major paralogous domain-containing protein" evidence="1">
    <location>
        <begin position="21"/>
        <end position="338"/>
    </location>
</feature>
<organism evidence="3 4">
    <name type="scientific">Flavobacterium rivulicola</name>
    <dbReference type="NCBI Taxonomy" id="2732161"/>
    <lineage>
        <taxon>Bacteria</taxon>
        <taxon>Pseudomonadati</taxon>
        <taxon>Bacteroidota</taxon>
        <taxon>Flavobacteriia</taxon>
        <taxon>Flavobacteriales</taxon>
        <taxon>Flavobacteriaceae</taxon>
        <taxon>Flavobacterium</taxon>
    </lineage>
</organism>
<evidence type="ECO:0000313" key="3">
    <source>
        <dbReference type="EMBL" id="NNT71581.1"/>
    </source>
</evidence>
<dbReference type="EMBL" id="JABEVX010000002">
    <property type="protein sequence ID" value="NNT71581.1"/>
    <property type="molecule type" value="Genomic_DNA"/>
</dbReference>
<keyword evidence="1" id="KW-0732">Signal</keyword>
<evidence type="ECO:0000259" key="2">
    <source>
        <dbReference type="Pfam" id="PF09603"/>
    </source>
</evidence>
<proteinExistence type="predicted"/>
<dbReference type="InterPro" id="IPR011871">
    <property type="entry name" value="Fib_succ_major"/>
</dbReference>
<dbReference type="Pfam" id="PF09603">
    <property type="entry name" value="Fib_succ_major"/>
    <property type="match status" value="1"/>
</dbReference>
<name>A0A7Y3VYN0_9FLAO</name>
<sequence length="338" mass="36626">MKKMLILTLVTFLVISCSSEDDSSSVNPEDLFRVETSSVNNLGHQSATVFGRFGPTYIAGVSAYGICYGLSPEPTTAGPHTTETNISATSGVFYSNLISLSQNTTYYVRAYATNAEGTFYGEQITLTTLGQLFTNAGSVTDIDGNTYPSIIINNKQWMKENLNVSKYRNGDVIPEVTDPTQWEDLTTGAWCYYANETANGTTYGKLYNWYAVNDPRGLAPAGWHVATDQEWTALTTFLGGNTTVAGAKLRDTGALWAPESAIATNQSGFSALPSGRSFITVTPTGEDPFMFMGKVAYWWSSTQASSTSSYTLNVGFTNSITRSSIRFNAGLAVRCVKN</sequence>
<reference evidence="3 4" key="1">
    <citation type="submission" date="2020-05" db="EMBL/GenBank/DDBJ databases">
        <title>Draft genome of Flavobacterium sp. IMCC34852.</title>
        <authorList>
            <person name="Song J."/>
            <person name="Cho J.-C."/>
        </authorList>
    </citation>
    <scope>NUCLEOTIDE SEQUENCE [LARGE SCALE GENOMIC DNA]</scope>
    <source>
        <strain evidence="3 4">IMCC34852</strain>
    </source>
</reference>
<dbReference type="Proteomes" id="UP000536509">
    <property type="component" value="Unassembled WGS sequence"/>
</dbReference>
<feature type="signal peptide" evidence="1">
    <location>
        <begin position="1"/>
        <end position="20"/>
    </location>
</feature>
<evidence type="ECO:0000313" key="4">
    <source>
        <dbReference type="Proteomes" id="UP000536509"/>
    </source>
</evidence>
<feature type="domain" description="Fibrobacter succinogenes major paralogous" evidence="2">
    <location>
        <begin position="152"/>
        <end position="337"/>
    </location>
</feature>
<accession>A0A7Y3VYN0</accession>
<gene>
    <name evidence="3" type="ORF">HKT18_05050</name>
</gene>
<keyword evidence="4" id="KW-1185">Reference proteome</keyword>
<dbReference type="AlphaFoldDB" id="A0A7Y3VYN0"/>
<evidence type="ECO:0000256" key="1">
    <source>
        <dbReference type="SAM" id="SignalP"/>
    </source>
</evidence>
<protein>
    <recommendedName>
        <fullName evidence="2">Fibrobacter succinogenes major paralogous domain-containing protein</fullName>
    </recommendedName>
</protein>